<organism evidence="3 4">
    <name type="scientific">Colletotrichum incanum</name>
    <name type="common">Soybean anthracnose fungus</name>
    <dbReference type="NCBI Taxonomy" id="1573173"/>
    <lineage>
        <taxon>Eukaryota</taxon>
        <taxon>Fungi</taxon>
        <taxon>Dikarya</taxon>
        <taxon>Ascomycota</taxon>
        <taxon>Pezizomycotina</taxon>
        <taxon>Sordariomycetes</taxon>
        <taxon>Hypocreomycetidae</taxon>
        <taxon>Glomerellales</taxon>
        <taxon>Glomerellaceae</taxon>
        <taxon>Colletotrichum</taxon>
        <taxon>Colletotrichum spaethianum species complex</taxon>
    </lineage>
</organism>
<evidence type="ECO:0000256" key="1">
    <source>
        <dbReference type="ARBA" id="ARBA00008903"/>
    </source>
</evidence>
<dbReference type="EMBL" id="LFIW01000748">
    <property type="protein sequence ID" value="KZL85033.1"/>
    <property type="molecule type" value="Genomic_DNA"/>
</dbReference>
<dbReference type="Gene3D" id="3.40.50.720">
    <property type="entry name" value="NAD(P)-binding Rossmann-like Domain"/>
    <property type="match status" value="1"/>
</dbReference>
<protein>
    <submittedName>
        <fullName evidence="3">Family decarboxylase</fullName>
    </submittedName>
</protein>
<feature type="region of interest" description="Disordered" evidence="2">
    <location>
        <begin position="415"/>
        <end position="463"/>
    </location>
</feature>
<evidence type="ECO:0000313" key="4">
    <source>
        <dbReference type="Proteomes" id="UP000076584"/>
    </source>
</evidence>
<feature type="non-terminal residue" evidence="3">
    <location>
        <position position="1"/>
    </location>
</feature>
<proteinExistence type="inferred from homology"/>
<reference evidence="3 4" key="1">
    <citation type="submission" date="2015-06" db="EMBL/GenBank/DDBJ databases">
        <title>Survival trade-offs in plant roots during colonization by closely related pathogenic and mutualistic fungi.</title>
        <authorList>
            <person name="Hacquard S."/>
            <person name="Kracher B."/>
            <person name="Hiruma K."/>
            <person name="Weinman A."/>
            <person name="Muench P."/>
            <person name="Garrido Oter R."/>
            <person name="Ver Loren van Themaat E."/>
            <person name="Dallerey J.-F."/>
            <person name="Damm U."/>
            <person name="Henrissat B."/>
            <person name="Lespinet O."/>
            <person name="Thon M."/>
            <person name="Kemen E."/>
            <person name="McHardy A.C."/>
            <person name="Schulze-Lefert P."/>
            <person name="O'Connell R.J."/>
        </authorList>
    </citation>
    <scope>NUCLEOTIDE SEQUENCE [LARGE SCALE GENOMIC DNA]</scope>
    <source>
        <strain evidence="3 4">MAFF 238704</strain>
    </source>
</reference>
<feature type="compositionally biased region" description="Low complexity" evidence="2">
    <location>
        <begin position="419"/>
        <end position="442"/>
    </location>
</feature>
<comment type="caution">
    <text evidence="3">The sequence shown here is derived from an EMBL/GenBank/DDBJ whole genome shotgun (WGS) entry which is preliminary data.</text>
</comment>
<evidence type="ECO:0000256" key="2">
    <source>
        <dbReference type="SAM" id="MobiDB-lite"/>
    </source>
</evidence>
<sequence length="509" mass="55987">RSIIAQTEHLIVSNQPTFSTSLYGITLTKLELQTFSLHKKVMVLTVLTDDQIKAILADLTADEFEGFRKTISTALHEYSTNTHNIEDGTYHQPERISTENLKTGATTLYMPSVGPQGMGCKVVTLSSGKATQDPSKPSIQPTGAVTLLSPEGQPVGFLHAKTLTAFRTALTSTCLLARRGQVKTVTVFGVGLQAYWHVRLALLIRGSTIKHVNVINRRFSDHARVFLRQFYEVPQHIKEREGWAEATFSILTPGYGEFKRLQREQIRDADVVYCCTPSTEDLFEAEVLTNHEGRRKGRLVAAIGSYTPKMRELPEGLLLQATKHEKPHWHFHKHAPEGGVIVVDTLDGALKEAGEVIAAGLQPTQLVELGELIMLRRMHEEEEAAEAEAVGETASIAPSELDKLDFSGTPSIKSAFTGSDEASASDSRSSISKDSTTGSHSSRGPSMLRRSSSQRSSDKHKKEDALVKWLRDGTVIYKSVGLGLMDLAVGMHMVQLAREKGIGTQVEEF</sequence>
<dbReference type="FunFam" id="3.40.50.720:FF:000577">
    <property type="entry name" value="Proline utilization protein PrnX, putative"/>
    <property type="match status" value="1"/>
</dbReference>
<dbReference type="GO" id="GO:0005737">
    <property type="term" value="C:cytoplasm"/>
    <property type="evidence" value="ECO:0007669"/>
    <property type="project" value="TreeGrafter"/>
</dbReference>
<dbReference type="InterPro" id="IPR023401">
    <property type="entry name" value="ODC_N"/>
</dbReference>
<dbReference type="SUPFAM" id="SSF51735">
    <property type="entry name" value="NAD(P)-binding Rossmann-fold domains"/>
    <property type="match status" value="1"/>
</dbReference>
<gene>
    <name evidence="3" type="ORF">CI238_04069</name>
</gene>
<dbReference type="PANTHER" id="PTHR13812:SF19">
    <property type="entry name" value="KETIMINE REDUCTASE MU-CRYSTALLIN"/>
    <property type="match status" value="1"/>
</dbReference>
<evidence type="ECO:0000313" key="3">
    <source>
        <dbReference type="EMBL" id="KZL85033.1"/>
    </source>
</evidence>
<keyword evidence="4" id="KW-1185">Reference proteome</keyword>
<accession>A0A167EEF4</accession>
<dbReference type="STRING" id="1573173.A0A167EEF4"/>
<name>A0A167EEF4_COLIC</name>
<comment type="similarity">
    <text evidence="1">Belongs to the ornithine cyclodeaminase/mu-crystallin family.</text>
</comment>
<dbReference type="PANTHER" id="PTHR13812">
    <property type="entry name" value="KETIMINE REDUCTASE MU-CRYSTALLIN"/>
    <property type="match status" value="1"/>
</dbReference>
<dbReference type="InterPro" id="IPR036291">
    <property type="entry name" value="NAD(P)-bd_dom_sf"/>
</dbReference>
<dbReference type="InterPro" id="IPR003462">
    <property type="entry name" value="ODC_Mu_crystall"/>
</dbReference>
<dbReference type="AlphaFoldDB" id="A0A167EEF4"/>
<dbReference type="Gene3D" id="3.30.1780.10">
    <property type="entry name" value="ornithine cyclodeaminase, domain 1"/>
    <property type="match status" value="1"/>
</dbReference>
<dbReference type="Proteomes" id="UP000076584">
    <property type="component" value="Unassembled WGS sequence"/>
</dbReference>